<keyword evidence="10" id="KW-0812">Transmembrane</keyword>
<keyword evidence="9" id="KW-0175">Coiled coil</keyword>
<dbReference type="Gene3D" id="2.130.10.10">
    <property type="entry name" value="YVTN repeat-like/Quinoprotein amine dehydrogenase"/>
    <property type="match status" value="3"/>
</dbReference>
<dbReference type="InterPro" id="IPR011123">
    <property type="entry name" value="Y_Y_Y"/>
</dbReference>
<dbReference type="InterPro" id="IPR005467">
    <property type="entry name" value="His_kinase_dom"/>
</dbReference>
<dbReference type="GO" id="GO:0005524">
    <property type="term" value="F:ATP binding"/>
    <property type="evidence" value="ECO:0007669"/>
    <property type="project" value="UniProtKB-KW"/>
</dbReference>
<keyword evidence="6" id="KW-0418">Kinase</keyword>
<dbReference type="PROSITE" id="PS50109">
    <property type="entry name" value="HIS_KIN"/>
    <property type="match status" value="1"/>
</dbReference>
<dbReference type="InterPro" id="IPR003594">
    <property type="entry name" value="HATPase_dom"/>
</dbReference>
<dbReference type="FunFam" id="3.30.565.10:FF:000042">
    <property type="entry name" value="Two-component sensor histidine kinase KdpD"/>
    <property type="match status" value="1"/>
</dbReference>
<dbReference type="SUPFAM" id="SSF47384">
    <property type="entry name" value="Homodimeric domain of signal transducing histidine kinase"/>
    <property type="match status" value="1"/>
</dbReference>
<dbReference type="PANTHER" id="PTHR43547:SF2">
    <property type="entry name" value="HYBRID SIGNAL TRANSDUCTION HISTIDINE KINASE C"/>
    <property type="match status" value="1"/>
</dbReference>
<evidence type="ECO:0000256" key="1">
    <source>
        <dbReference type="ARBA" id="ARBA00000085"/>
    </source>
</evidence>
<comment type="catalytic activity">
    <reaction evidence="1">
        <text>ATP + protein L-histidine = ADP + protein N-phospho-L-histidine.</text>
        <dbReference type="EC" id="2.7.13.3"/>
    </reaction>
</comment>
<dbReference type="EMBL" id="CP060394">
    <property type="protein sequence ID" value="QNI32830.1"/>
    <property type="molecule type" value="Genomic_DNA"/>
</dbReference>
<dbReference type="Gene3D" id="2.60.40.10">
    <property type="entry name" value="Immunoglobulins"/>
    <property type="match status" value="1"/>
</dbReference>
<keyword evidence="7" id="KW-0067">ATP-binding</keyword>
<dbReference type="InterPro" id="IPR015943">
    <property type="entry name" value="WD40/YVTN_repeat-like_dom_sf"/>
</dbReference>
<evidence type="ECO:0000256" key="4">
    <source>
        <dbReference type="ARBA" id="ARBA00022679"/>
    </source>
</evidence>
<dbReference type="Pfam" id="PF02518">
    <property type="entry name" value="HATPase_c"/>
    <property type="match status" value="1"/>
</dbReference>
<dbReference type="Gene3D" id="1.10.287.130">
    <property type="match status" value="1"/>
</dbReference>
<evidence type="ECO:0000259" key="11">
    <source>
        <dbReference type="PROSITE" id="PS50109"/>
    </source>
</evidence>
<dbReference type="Pfam" id="PF07494">
    <property type="entry name" value="Reg_prop"/>
    <property type="match status" value="1"/>
</dbReference>
<dbReference type="CDD" id="cd00082">
    <property type="entry name" value="HisKA"/>
    <property type="match status" value="1"/>
</dbReference>
<proteinExistence type="predicted"/>
<evidence type="ECO:0000256" key="5">
    <source>
        <dbReference type="ARBA" id="ARBA00022741"/>
    </source>
</evidence>
<keyword evidence="3" id="KW-0597">Phosphoprotein</keyword>
<evidence type="ECO:0000256" key="10">
    <source>
        <dbReference type="SAM" id="Phobius"/>
    </source>
</evidence>
<evidence type="ECO:0000256" key="2">
    <source>
        <dbReference type="ARBA" id="ARBA00012438"/>
    </source>
</evidence>
<dbReference type="PRINTS" id="PR00344">
    <property type="entry name" value="BCTRLSENSOR"/>
</dbReference>
<dbReference type="AlphaFoldDB" id="A0A7G8BJW0"/>
<evidence type="ECO:0000256" key="7">
    <source>
        <dbReference type="ARBA" id="ARBA00022840"/>
    </source>
</evidence>
<organism evidence="12 13">
    <name type="scientific">Alloacidobacterium dinghuense</name>
    <dbReference type="NCBI Taxonomy" id="2763107"/>
    <lineage>
        <taxon>Bacteria</taxon>
        <taxon>Pseudomonadati</taxon>
        <taxon>Acidobacteriota</taxon>
        <taxon>Terriglobia</taxon>
        <taxon>Terriglobales</taxon>
        <taxon>Acidobacteriaceae</taxon>
        <taxon>Alloacidobacterium</taxon>
    </lineage>
</organism>
<evidence type="ECO:0000256" key="8">
    <source>
        <dbReference type="ARBA" id="ARBA00023012"/>
    </source>
</evidence>
<feature type="transmembrane region" description="Helical" evidence="10">
    <location>
        <begin position="807"/>
        <end position="827"/>
    </location>
</feature>
<dbReference type="SMART" id="SM00387">
    <property type="entry name" value="HATPase_c"/>
    <property type="match status" value="1"/>
</dbReference>
<name>A0A7G8BJW0_9BACT</name>
<dbReference type="EC" id="2.7.13.3" evidence="2"/>
<dbReference type="SMART" id="SM00388">
    <property type="entry name" value="HisKA"/>
    <property type="match status" value="1"/>
</dbReference>
<dbReference type="InterPro" id="IPR013783">
    <property type="entry name" value="Ig-like_fold"/>
</dbReference>
<feature type="coiled-coil region" evidence="9">
    <location>
        <begin position="832"/>
        <end position="859"/>
    </location>
</feature>
<dbReference type="InterPro" id="IPR011110">
    <property type="entry name" value="Reg_prop"/>
</dbReference>
<dbReference type="KEGG" id="adin:H7849_02185"/>
<feature type="transmembrane region" description="Helical" evidence="10">
    <location>
        <begin position="20"/>
        <end position="36"/>
    </location>
</feature>
<dbReference type="PANTHER" id="PTHR43547">
    <property type="entry name" value="TWO-COMPONENT HISTIDINE KINASE"/>
    <property type="match status" value="1"/>
</dbReference>
<dbReference type="SUPFAM" id="SSF63829">
    <property type="entry name" value="Calcium-dependent phosphotriesterase"/>
    <property type="match status" value="3"/>
</dbReference>
<evidence type="ECO:0000256" key="9">
    <source>
        <dbReference type="SAM" id="Coils"/>
    </source>
</evidence>
<reference evidence="12 13" key="1">
    <citation type="submission" date="2020-08" db="EMBL/GenBank/DDBJ databases">
        <title>Edaphobacter telluris sp. nov. and Acidobacterium dinghuensis sp. nov., two acidobacteria isolated from forest soil.</title>
        <authorList>
            <person name="Fu J."/>
            <person name="Qiu L."/>
        </authorList>
    </citation>
    <scope>NUCLEOTIDE SEQUENCE [LARGE SCALE GENOMIC DNA]</scope>
    <source>
        <strain evidence="12">4Y35</strain>
    </source>
</reference>
<accession>A0A7G8BJW0</accession>
<dbReference type="InterPro" id="IPR004358">
    <property type="entry name" value="Sig_transdc_His_kin-like_C"/>
</dbReference>
<sequence>MTDVVRFFARNTTRQRRFDLWLWSWLVFLCVPLYGIDRDRSLNQLYHTAWTHLEGAPGEVRALAQTADGYLWLGTATGLFRFDGIRFEPYKPQSGQAFPQRSISSLFAEPDGGLWVSYWYGGASFIKNGTVTEYGKEEGLPSRPVLAFARDRKGVFWIAAGKDGLARLEGSRWRKIGPELGFAGPANTVFVDHTGTVWVGTPTSVVYLMEAGNRFQIAAQGLAAVYNFAESPDGKLWMAETGYGVRAVPLPAKSHGKPSPAIFVGSQAITFDKQGSLWITSLGGGIRRVPYPEHLHQTQTISPSAWQFHNSEIEAFTQKDGLTSDYIYSVLEDREGNVWIGASGGLDRFRESPVVSVPLQPISYRGALPIPSLHSFTTSALAVGDQGSLWAAGVGPQLLLKIQKDSIATQLRDHPAECAYRDSNGVVWFATPYSVFRLSDERLDAIGLKQGAITYNYDGAEPDGQGLTLRRRDLPTAGGITPNPRPRVKALTEDSLGRLWISMESGTFRLERAGWTSLESLGGPQGTATAEFTDSQERIWFGFANMVAMLDGDGVRIFSGKDGVQVGAVTSIQGKGTKIWIGGELGLEFFDGSRFHPVHPSDGSALGGVSGIVVAPEDGLWFSENRGIIHIPEAQLRQVGSSKVEFETFGFLDGLTADLRGPLSSPSAVQTTDDRIWFATTNGVAWINPKRIVRNAVPPPVLIESVIADGRKYGISTSLKLPPRAGDVQIAYTATSLTVPERVRFRYRLEGQDKEWQDAGTRREAFYTNLDPGPYHFRVIACNNDGVWNEAGTVLDFVVLPAFYQTVTFRILCVLALVAVLWSLYLLRVRSIEQRHLERNRAEEMLRHARAELAHMNRVSTMGELTASLAHEIKQPIGAAVANAEACLRLLNRNQPDLPEAREAAMEMARDARRAADIIDHVRSLFRKDSSHQEIIDLNEVIQEMVVMLQKEANRHSVTMRTNPSEGLPKVMADRVQIQQALMNLMLNGIEAMGDTSGELSINSQLRDDGQVLIAVSDTGVGLPTENADEIFNAFFTTKSQGTGLGLAITRSIVESHGGRIWATANSGPGATFQFTLPIRQAGAA</sequence>
<keyword evidence="5" id="KW-0547">Nucleotide-binding</keyword>
<gene>
    <name evidence="12" type="ORF">H7849_02185</name>
</gene>
<evidence type="ECO:0000313" key="12">
    <source>
        <dbReference type="EMBL" id="QNI32830.1"/>
    </source>
</evidence>
<dbReference type="GO" id="GO:0042802">
    <property type="term" value="F:identical protein binding"/>
    <property type="evidence" value="ECO:0007669"/>
    <property type="project" value="UniProtKB-ARBA"/>
</dbReference>
<dbReference type="InterPro" id="IPR003661">
    <property type="entry name" value="HisK_dim/P_dom"/>
</dbReference>
<feature type="domain" description="Histidine kinase" evidence="11">
    <location>
        <begin position="868"/>
        <end position="1081"/>
    </location>
</feature>
<keyword evidence="10" id="KW-1133">Transmembrane helix</keyword>
<dbReference type="Pfam" id="PF00512">
    <property type="entry name" value="HisKA"/>
    <property type="match status" value="1"/>
</dbReference>
<keyword evidence="10" id="KW-0472">Membrane</keyword>
<dbReference type="RefSeq" id="WP_186743793.1">
    <property type="nucleotide sequence ID" value="NZ_CP060394.1"/>
</dbReference>
<dbReference type="GO" id="GO:0000155">
    <property type="term" value="F:phosphorelay sensor kinase activity"/>
    <property type="evidence" value="ECO:0007669"/>
    <property type="project" value="InterPro"/>
</dbReference>
<dbReference type="InterPro" id="IPR036097">
    <property type="entry name" value="HisK_dim/P_sf"/>
</dbReference>
<dbReference type="InterPro" id="IPR036890">
    <property type="entry name" value="HATPase_C_sf"/>
</dbReference>
<evidence type="ECO:0000256" key="3">
    <source>
        <dbReference type="ARBA" id="ARBA00022553"/>
    </source>
</evidence>
<keyword evidence="4" id="KW-0808">Transferase</keyword>
<keyword evidence="8" id="KW-0902">Two-component regulatory system</keyword>
<evidence type="ECO:0000313" key="13">
    <source>
        <dbReference type="Proteomes" id="UP000515312"/>
    </source>
</evidence>
<evidence type="ECO:0000256" key="6">
    <source>
        <dbReference type="ARBA" id="ARBA00022777"/>
    </source>
</evidence>
<keyword evidence="13" id="KW-1185">Reference proteome</keyword>
<protein>
    <recommendedName>
        <fullName evidence="2">histidine kinase</fullName>
        <ecNumber evidence="2">2.7.13.3</ecNumber>
    </recommendedName>
</protein>
<dbReference type="Proteomes" id="UP000515312">
    <property type="component" value="Chromosome"/>
</dbReference>
<dbReference type="SUPFAM" id="SSF55874">
    <property type="entry name" value="ATPase domain of HSP90 chaperone/DNA topoisomerase II/histidine kinase"/>
    <property type="match status" value="1"/>
</dbReference>
<dbReference type="Gene3D" id="3.30.565.10">
    <property type="entry name" value="Histidine kinase-like ATPase, C-terminal domain"/>
    <property type="match status" value="1"/>
</dbReference>
<dbReference type="Pfam" id="PF07495">
    <property type="entry name" value="Y_Y_Y"/>
    <property type="match status" value="1"/>
</dbReference>